<dbReference type="Proteomes" id="UP000186218">
    <property type="component" value="Unassembled WGS sequence"/>
</dbReference>
<evidence type="ECO:0000313" key="4">
    <source>
        <dbReference type="Proteomes" id="UP000186218"/>
    </source>
</evidence>
<sequence>MAAELLNTFGTELGEVALRPGTGGVFVVEVTSADRKESHRVWDRKRDSGFPDIVTLKRLVRDVAAPDRDLGHGEATRIPIRQPHRRGILMTRHHPAARDLLIDAFGRVQELVVDITDGLSRGEATYRPDPEANTIAWLLWHLSRVQDDHVAGLAEAEQAWPQWRDRFALPFDDWATGYAQSAAEVGQVDVEPHLLREYHDAVHTKTLEYLNRVTDEELERVVDDNWDPPVTAGVRLVSVINDADQHLGQAAYVAGMASRAGVS</sequence>
<proteinExistence type="predicted"/>
<dbReference type="NCBIfam" id="NF047843">
    <property type="entry name" value="MST_Rv0443"/>
    <property type="match status" value="1"/>
</dbReference>
<dbReference type="STRING" id="1344003.SAMN05445060_3291"/>
<accession>A0A1N7GYC2</accession>
<keyword evidence="4" id="KW-1185">Reference proteome</keyword>
<reference evidence="3 4" key="1">
    <citation type="submission" date="2017-01" db="EMBL/GenBank/DDBJ databases">
        <authorList>
            <person name="Mah S.A."/>
            <person name="Swanson W.J."/>
            <person name="Moy G.W."/>
            <person name="Vacquier V.D."/>
        </authorList>
    </citation>
    <scope>NUCLEOTIDE SEQUENCE [LARGE SCALE GENOMIC DNA]</scope>
    <source>
        <strain evidence="3 4">CPCC 203464</strain>
    </source>
</reference>
<dbReference type="SUPFAM" id="SSF52833">
    <property type="entry name" value="Thioredoxin-like"/>
    <property type="match status" value="1"/>
</dbReference>
<protein>
    <submittedName>
        <fullName evidence="3">Rdx family protein</fullName>
    </submittedName>
</protein>
<dbReference type="InterPro" id="IPR024775">
    <property type="entry name" value="DinB-like"/>
</dbReference>
<dbReference type="InterPro" id="IPR034660">
    <property type="entry name" value="DinB/YfiT-like"/>
</dbReference>
<dbReference type="Gene3D" id="1.20.120.450">
    <property type="entry name" value="dinb family like domain"/>
    <property type="match status" value="1"/>
</dbReference>
<name>A0A1N7GYC2_9NOCA</name>
<dbReference type="InterPro" id="IPR011893">
    <property type="entry name" value="Selenoprotein_Rdx-typ"/>
</dbReference>
<dbReference type="Pfam" id="PF12867">
    <property type="entry name" value="DinB_2"/>
    <property type="match status" value="1"/>
</dbReference>
<dbReference type="Gene3D" id="3.40.30.10">
    <property type="entry name" value="Glutaredoxin"/>
    <property type="match status" value="1"/>
</dbReference>
<keyword evidence="1" id="KW-0676">Redox-active center</keyword>
<organism evidence="3 4">
    <name type="scientific">Williamsia sterculiae</name>
    <dbReference type="NCBI Taxonomy" id="1344003"/>
    <lineage>
        <taxon>Bacteria</taxon>
        <taxon>Bacillati</taxon>
        <taxon>Actinomycetota</taxon>
        <taxon>Actinomycetes</taxon>
        <taxon>Mycobacteriales</taxon>
        <taxon>Nocardiaceae</taxon>
        <taxon>Williamsia</taxon>
    </lineage>
</organism>
<dbReference type="PANTHER" id="PTHR36417">
    <property type="entry name" value="SELENOPROTEIN DOMAIN PROTEIN (AFU_ORTHOLOGUE AFUA_1G05220)"/>
    <property type="match status" value="1"/>
</dbReference>
<evidence type="ECO:0000256" key="1">
    <source>
        <dbReference type="ARBA" id="ARBA00023284"/>
    </source>
</evidence>
<dbReference type="SUPFAM" id="SSF109854">
    <property type="entry name" value="DinB/YfiT-like putative metalloenzymes"/>
    <property type="match status" value="1"/>
</dbReference>
<dbReference type="InterPro" id="IPR036249">
    <property type="entry name" value="Thioredoxin-like_sf"/>
</dbReference>
<evidence type="ECO:0000259" key="2">
    <source>
        <dbReference type="Pfam" id="PF12867"/>
    </source>
</evidence>
<gene>
    <name evidence="3" type="ORF">SAMN05445060_3291</name>
</gene>
<feature type="domain" description="DinB-like" evidence="2">
    <location>
        <begin position="105"/>
        <end position="250"/>
    </location>
</feature>
<evidence type="ECO:0000313" key="3">
    <source>
        <dbReference type="EMBL" id="SIS17627.1"/>
    </source>
</evidence>
<dbReference type="Pfam" id="PF10262">
    <property type="entry name" value="Rdx"/>
    <property type="match status" value="1"/>
</dbReference>
<dbReference type="AlphaFoldDB" id="A0A1N7GYC2"/>
<dbReference type="PANTHER" id="PTHR36417:SF2">
    <property type="entry name" value="SELENOPROTEIN DOMAIN PROTEIN (AFU_ORTHOLOGUE AFUA_1G05220)"/>
    <property type="match status" value="1"/>
</dbReference>
<dbReference type="EMBL" id="FTNT01000010">
    <property type="protein sequence ID" value="SIS17627.1"/>
    <property type="molecule type" value="Genomic_DNA"/>
</dbReference>